<evidence type="ECO:0000313" key="1">
    <source>
        <dbReference type="EMBL" id="EPS64662.1"/>
    </source>
</evidence>
<reference evidence="1 2" key="1">
    <citation type="journal article" date="2013" name="BMC Genomics">
        <title>The miniature genome of a carnivorous plant Genlisea aurea contains a low number of genes and short non-coding sequences.</title>
        <authorList>
            <person name="Leushkin E.V."/>
            <person name="Sutormin R.A."/>
            <person name="Nabieva E.R."/>
            <person name="Penin A.A."/>
            <person name="Kondrashov A.S."/>
            <person name="Logacheva M.D."/>
        </authorList>
    </citation>
    <scope>NUCLEOTIDE SEQUENCE [LARGE SCALE GENOMIC DNA]</scope>
</reference>
<accession>S8DXG7</accession>
<dbReference type="PANTHER" id="PTHR33356">
    <property type="entry name" value="TIP41-LIKE PROTEIN"/>
    <property type="match status" value="1"/>
</dbReference>
<dbReference type="PANTHER" id="PTHR33356:SF5">
    <property type="entry name" value="TIP41-LIKE PROTEIN"/>
    <property type="match status" value="1"/>
</dbReference>
<feature type="non-terminal residue" evidence="1">
    <location>
        <position position="146"/>
    </location>
</feature>
<dbReference type="Proteomes" id="UP000015453">
    <property type="component" value="Unassembled WGS sequence"/>
</dbReference>
<keyword evidence="2" id="KW-1185">Reference proteome</keyword>
<dbReference type="AlphaFoldDB" id="S8DXG7"/>
<protein>
    <submittedName>
        <fullName evidence="1">Uncharacterized protein</fullName>
    </submittedName>
</protein>
<proteinExistence type="predicted"/>
<dbReference type="OrthoDB" id="747893at2759"/>
<name>S8DXG7_9LAMI</name>
<sequence>EEVDEGLFWLPSEFLTDEDLLTDFRMQGFGGGGFGFSSPVESVTGSVETESDEDEFVSGLTWNMARTSLRGCGFSSEFAAEGLKMYGSPQSTLCGCDSGVGWPCPSCRFFRAAEAKPAVNWDLLYAAAEEVARLRMAHAKTTPFHS</sequence>
<comment type="caution">
    <text evidence="1">The sequence shown here is derived from an EMBL/GenBank/DDBJ whole genome shotgun (WGS) entry which is preliminary data.</text>
</comment>
<organism evidence="1 2">
    <name type="scientific">Genlisea aurea</name>
    <dbReference type="NCBI Taxonomy" id="192259"/>
    <lineage>
        <taxon>Eukaryota</taxon>
        <taxon>Viridiplantae</taxon>
        <taxon>Streptophyta</taxon>
        <taxon>Embryophyta</taxon>
        <taxon>Tracheophyta</taxon>
        <taxon>Spermatophyta</taxon>
        <taxon>Magnoliopsida</taxon>
        <taxon>eudicotyledons</taxon>
        <taxon>Gunneridae</taxon>
        <taxon>Pentapetalae</taxon>
        <taxon>asterids</taxon>
        <taxon>lamiids</taxon>
        <taxon>Lamiales</taxon>
        <taxon>Lentibulariaceae</taxon>
        <taxon>Genlisea</taxon>
    </lineage>
</organism>
<feature type="non-terminal residue" evidence="1">
    <location>
        <position position="1"/>
    </location>
</feature>
<dbReference type="EMBL" id="AUSU01004685">
    <property type="protein sequence ID" value="EPS64662.1"/>
    <property type="molecule type" value="Genomic_DNA"/>
</dbReference>
<evidence type="ECO:0000313" key="2">
    <source>
        <dbReference type="Proteomes" id="UP000015453"/>
    </source>
</evidence>
<gene>
    <name evidence="1" type="ORF">M569_10118</name>
</gene>